<feature type="compositionally biased region" description="Low complexity" evidence="14">
    <location>
        <begin position="1179"/>
        <end position="1192"/>
    </location>
</feature>
<evidence type="ECO:0000256" key="7">
    <source>
        <dbReference type="ARBA" id="ARBA00022801"/>
    </source>
</evidence>
<dbReference type="GO" id="GO:0043138">
    <property type="term" value="F:3'-5' DNA helicase activity"/>
    <property type="evidence" value="ECO:0007669"/>
    <property type="project" value="InterPro"/>
</dbReference>
<evidence type="ECO:0000256" key="4">
    <source>
        <dbReference type="ARBA" id="ARBA00011390"/>
    </source>
</evidence>
<keyword evidence="18" id="KW-1185">Reference proteome</keyword>
<dbReference type="SMART" id="SM00487">
    <property type="entry name" value="DEXDc"/>
    <property type="match status" value="1"/>
</dbReference>
<dbReference type="PANTHER" id="PTHR14025:SF20">
    <property type="entry name" value="FANCONI ANEMIA GROUP M PROTEIN"/>
    <property type="match status" value="1"/>
</dbReference>
<evidence type="ECO:0000313" key="17">
    <source>
        <dbReference type="EMBL" id="KAF2452665.1"/>
    </source>
</evidence>
<comment type="subunit">
    <text evidence="4 13">Interacts with the MHF histone-fold complex to form the FANCM-MHF complex.</text>
</comment>
<keyword evidence="11" id="KW-0539">Nucleus</keyword>
<feature type="region of interest" description="Disordered" evidence="14">
    <location>
        <begin position="969"/>
        <end position="1002"/>
    </location>
</feature>
<dbReference type="CDD" id="cd12091">
    <property type="entry name" value="FANCM_ID"/>
    <property type="match status" value="1"/>
</dbReference>
<feature type="region of interest" description="Disordered" evidence="14">
    <location>
        <begin position="1121"/>
        <end position="1262"/>
    </location>
</feature>
<feature type="region of interest" description="Disordered" evidence="14">
    <location>
        <begin position="206"/>
        <end position="304"/>
    </location>
</feature>
<keyword evidence="9" id="KW-0067">ATP-binding</keyword>
<evidence type="ECO:0000256" key="3">
    <source>
        <dbReference type="ARBA" id="ARBA00009889"/>
    </source>
</evidence>
<dbReference type="GO" id="GO:0016787">
    <property type="term" value="F:hydrolase activity"/>
    <property type="evidence" value="ECO:0007669"/>
    <property type="project" value="UniProtKB-KW"/>
</dbReference>
<evidence type="ECO:0000256" key="13">
    <source>
        <dbReference type="RuleBase" id="RU367027"/>
    </source>
</evidence>
<evidence type="ECO:0000256" key="12">
    <source>
        <dbReference type="ARBA" id="ARBA00047995"/>
    </source>
</evidence>
<comment type="catalytic activity">
    <reaction evidence="12 13">
        <text>ATP + H2O = ADP + phosphate + H(+)</text>
        <dbReference type="Rhea" id="RHEA:13065"/>
        <dbReference type="ChEBI" id="CHEBI:15377"/>
        <dbReference type="ChEBI" id="CHEBI:15378"/>
        <dbReference type="ChEBI" id="CHEBI:30616"/>
        <dbReference type="ChEBI" id="CHEBI:43474"/>
        <dbReference type="ChEBI" id="CHEBI:456216"/>
        <dbReference type="EC" id="3.6.4.12"/>
    </reaction>
</comment>
<evidence type="ECO:0000259" key="15">
    <source>
        <dbReference type="PROSITE" id="PS51192"/>
    </source>
</evidence>
<evidence type="ECO:0000259" key="16">
    <source>
        <dbReference type="PROSITE" id="PS51194"/>
    </source>
</evidence>
<keyword evidence="5" id="KW-0547">Nucleotide-binding</keyword>
<dbReference type="GO" id="GO:0045003">
    <property type="term" value="P:double-strand break repair via synthesis-dependent strand annealing"/>
    <property type="evidence" value="ECO:0007669"/>
    <property type="project" value="TreeGrafter"/>
</dbReference>
<proteinExistence type="inferred from homology"/>
<comment type="function">
    <text evidence="1 13">ATP-dependent DNA helicase involved in DNA damage repair by homologous recombination and in genome maintenance. Capable of unwinding D-loops. Plays a role in limiting crossover recombinants during mitotic DNA double-strand break (DSB) repair. Component of a FANCM-MHF complex which promotes gene conversion at blocked replication forks, probably by reversal of the stalled fork.</text>
</comment>
<organism evidence="17 18">
    <name type="scientific">Lineolata rhizophorae</name>
    <dbReference type="NCBI Taxonomy" id="578093"/>
    <lineage>
        <taxon>Eukaryota</taxon>
        <taxon>Fungi</taxon>
        <taxon>Dikarya</taxon>
        <taxon>Ascomycota</taxon>
        <taxon>Pezizomycotina</taxon>
        <taxon>Dothideomycetes</taxon>
        <taxon>Dothideomycetes incertae sedis</taxon>
        <taxon>Lineolatales</taxon>
        <taxon>Lineolataceae</taxon>
        <taxon>Lineolata</taxon>
    </lineage>
</organism>
<reference evidence="17" key="1">
    <citation type="journal article" date="2020" name="Stud. Mycol.">
        <title>101 Dothideomycetes genomes: a test case for predicting lifestyles and emergence of pathogens.</title>
        <authorList>
            <person name="Haridas S."/>
            <person name="Albert R."/>
            <person name="Binder M."/>
            <person name="Bloem J."/>
            <person name="Labutti K."/>
            <person name="Salamov A."/>
            <person name="Andreopoulos B."/>
            <person name="Baker S."/>
            <person name="Barry K."/>
            <person name="Bills G."/>
            <person name="Bluhm B."/>
            <person name="Cannon C."/>
            <person name="Castanera R."/>
            <person name="Culley D."/>
            <person name="Daum C."/>
            <person name="Ezra D."/>
            <person name="Gonzalez J."/>
            <person name="Henrissat B."/>
            <person name="Kuo A."/>
            <person name="Liang C."/>
            <person name="Lipzen A."/>
            <person name="Lutzoni F."/>
            <person name="Magnuson J."/>
            <person name="Mondo S."/>
            <person name="Nolan M."/>
            <person name="Ohm R."/>
            <person name="Pangilinan J."/>
            <person name="Park H.-J."/>
            <person name="Ramirez L."/>
            <person name="Alfaro M."/>
            <person name="Sun H."/>
            <person name="Tritt A."/>
            <person name="Yoshinaga Y."/>
            <person name="Zwiers L.-H."/>
            <person name="Turgeon B."/>
            <person name="Goodwin S."/>
            <person name="Spatafora J."/>
            <person name="Crous P."/>
            <person name="Grigoriev I."/>
        </authorList>
    </citation>
    <scope>NUCLEOTIDE SEQUENCE</scope>
    <source>
        <strain evidence="17">ATCC 16933</strain>
    </source>
</reference>
<dbReference type="FunFam" id="3.40.50.300:FF:000861">
    <property type="entry name" value="Fanconi anemia, complementation group M"/>
    <property type="match status" value="1"/>
</dbReference>
<dbReference type="GO" id="GO:0005524">
    <property type="term" value="F:ATP binding"/>
    <property type="evidence" value="ECO:0007669"/>
    <property type="project" value="UniProtKB-UniRule"/>
</dbReference>
<keyword evidence="7" id="KW-0378">Hydrolase</keyword>
<evidence type="ECO:0000256" key="8">
    <source>
        <dbReference type="ARBA" id="ARBA00022806"/>
    </source>
</evidence>
<evidence type="ECO:0000256" key="14">
    <source>
        <dbReference type="SAM" id="MobiDB-lite"/>
    </source>
</evidence>
<evidence type="ECO:0000256" key="2">
    <source>
        <dbReference type="ARBA" id="ARBA00004123"/>
    </source>
</evidence>
<feature type="domain" description="Helicase ATP-binding" evidence="15">
    <location>
        <begin position="428"/>
        <end position="596"/>
    </location>
</feature>
<dbReference type="OrthoDB" id="164902at2759"/>
<keyword evidence="6" id="KW-0227">DNA damage</keyword>
<evidence type="ECO:0000256" key="6">
    <source>
        <dbReference type="ARBA" id="ARBA00022763"/>
    </source>
</evidence>
<dbReference type="GO" id="GO:0000400">
    <property type="term" value="F:four-way junction DNA binding"/>
    <property type="evidence" value="ECO:0007669"/>
    <property type="project" value="TreeGrafter"/>
</dbReference>
<dbReference type="CDD" id="cd18033">
    <property type="entry name" value="DEXDc_FANCM"/>
    <property type="match status" value="1"/>
</dbReference>
<accession>A0A6A6NLR8</accession>
<dbReference type="PROSITE" id="PS51194">
    <property type="entry name" value="HELICASE_CTER"/>
    <property type="match status" value="1"/>
</dbReference>
<feature type="compositionally biased region" description="Basic residues" evidence="14">
    <location>
        <begin position="1193"/>
        <end position="1213"/>
    </location>
</feature>
<dbReference type="GO" id="GO:0036297">
    <property type="term" value="P:interstrand cross-link repair"/>
    <property type="evidence" value="ECO:0007669"/>
    <property type="project" value="TreeGrafter"/>
</dbReference>
<dbReference type="SMART" id="SM00490">
    <property type="entry name" value="HELICc"/>
    <property type="match status" value="1"/>
</dbReference>
<dbReference type="Pfam" id="PF00271">
    <property type="entry name" value="Helicase_C"/>
    <property type="match status" value="1"/>
</dbReference>
<dbReference type="Gene3D" id="3.40.50.300">
    <property type="entry name" value="P-loop containing nucleotide triphosphate hydrolases"/>
    <property type="match status" value="2"/>
</dbReference>
<evidence type="ECO:0000256" key="5">
    <source>
        <dbReference type="ARBA" id="ARBA00022741"/>
    </source>
</evidence>
<dbReference type="EC" id="3.6.4.12" evidence="13"/>
<feature type="region of interest" description="Disordered" evidence="14">
    <location>
        <begin position="1274"/>
        <end position="1296"/>
    </location>
</feature>
<dbReference type="InterPro" id="IPR039686">
    <property type="entry name" value="FANCM/Mph1-like_ID"/>
</dbReference>
<name>A0A6A6NLR8_9PEZI</name>
<dbReference type="Proteomes" id="UP000799766">
    <property type="component" value="Unassembled WGS sequence"/>
</dbReference>
<evidence type="ECO:0000256" key="1">
    <source>
        <dbReference type="ARBA" id="ARBA00003813"/>
    </source>
</evidence>
<dbReference type="PROSITE" id="PS51192">
    <property type="entry name" value="HELICASE_ATP_BIND_1"/>
    <property type="match status" value="1"/>
</dbReference>
<dbReference type="InterPro" id="IPR027417">
    <property type="entry name" value="P-loop_NTPase"/>
</dbReference>
<feature type="compositionally biased region" description="Basic and acidic residues" evidence="14">
    <location>
        <begin position="100"/>
        <end position="110"/>
    </location>
</feature>
<feature type="compositionally biased region" description="Acidic residues" evidence="14">
    <location>
        <begin position="1140"/>
        <end position="1158"/>
    </location>
</feature>
<dbReference type="Pfam" id="PF04851">
    <property type="entry name" value="ResIII"/>
    <property type="match status" value="1"/>
</dbReference>
<keyword evidence="8" id="KW-0347">Helicase</keyword>
<dbReference type="GO" id="GO:0005634">
    <property type="term" value="C:nucleus"/>
    <property type="evidence" value="ECO:0007669"/>
    <property type="project" value="UniProtKB-SubCell"/>
</dbReference>
<dbReference type="Gene3D" id="1.20.1320.20">
    <property type="entry name" value="hef helicase domain"/>
    <property type="match status" value="1"/>
</dbReference>
<dbReference type="InterPro" id="IPR006935">
    <property type="entry name" value="Helicase/UvrB_N"/>
</dbReference>
<gene>
    <name evidence="17" type="ORF">BDY21DRAFT_424954</name>
</gene>
<comment type="subcellular location">
    <subcellularLocation>
        <location evidence="2 13">Nucleus</location>
    </subcellularLocation>
</comment>
<feature type="compositionally biased region" description="Low complexity" evidence="14">
    <location>
        <begin position="255"/>
        <end position="271"/>
    </location>
</feature>
<comment type="similarity">
    <text evidence="3 13">Belongs to the DEAD box helicase family. DEAH subfamily. FANCM sub-subfamily.</text>
</comment>
<keyword evidence="10" id="KW-0234">DNA repair</keyword>
<evidence type="ECO:0000256" key="9">
    <source>
        <dbReference type="ARBA" id="ARBA00022840"/>
    </source>
</evidence>
<sequence>MALDDSDDDFGDFDDAHFLQAAAEIESRHHAGQRSTAPGSAAAAAVAASSSHFIESPRAAKRRRIDDASPRIVGTTTTAAPPPQAQRRIPQGLQSQKGILRRDNGGHEHALPPGNNGSTSSAPDRSILQGGPPGGPAPAGRNIVGTAAASRGFATAGAGPTAATAARTGPHQRPVQAVGVNNAVDAGRAGNRATGAAASQFACEPARHQVVQRKPPAPGRPRQIVNGSLNSHGLVRNGQGASVQDSSSRRVSHPAASGNTAAGRNNTAAKNSTSTIDIAHDDEDDAFGPPVRSVRDGTTSNDLAPSYDVAQELQNIPSDAFASSSPAPRASGDDAILISSQASPGRRIRPVAPPNTTGLRQTTLFGRSAASNDSPSQSAVVAKNIRRRSNMLAEKPEPPTHHKLDHEAVKTWVYPTNLGAIRDYQYNIVARGLFHNLLVALPTGLGKTFIAATIMLNFFRWTRDAQIVFVAPTKPLVSQQVEACFGIAGIPRSATTMLTGGVSPGLRKLEWEAKRVFFMTPQTVMNDLKQGICDPKRIVLLVVDEAHRATGAYAYVEMVKFVRRFNECFRVLALTATPGGDVEAVQKVIDGLDIARVEIRTENSLDIRQYVHQRRVEKVVFENSDEMVLLMDLFSRAVQPVLSQLNAMNAYWVKDPVQLTPYGLTMAKQQWFASAGRTAAWPVKQKVSSIAAILASLAHSMDLLKYHGITPFYHGLLSFRASVDEGGSKSKHRLDINNSEHFRKMISHCKAWVANPDFVGHPKLEYVREVVMNHLLDAGEGRDRQTGASNNGGNAGPTRIMIFAHWRDSAEEIVRVLSRSAPLVRPHVFVGQAAAKNSEGMDQKRQLEVISKFKGGEYNVLVATSIGEEGLDIGEVDLIVCYDSKASPIRMLQRMGRTGRKRAGKILLLQMSGKEEDDALKAKDGYEKMQELIACGDRFQFHDARSRRIVPREVQPAVDKRRVEIPFENSQEAGGDSWLPVPKARGRAPKRPPKKFHMPDGVRTGFVSASRMEGDGKEDALAVPEEEPVDIPPLEDVLLSPAQRAELEAQIMTAGHEDVVPQVRLDAHVGPFSHMKPALLVRPGRVRTAFVAAARGCARLREDCVDRLERGLWDEDRELHEAAPSQVVDDKVVEAGSVDEVGEDKKEDEDDDDDDDDLPSISALLTPRPPRGARSARNARGTGSTRSAASARARGRARGRGSHRPPTTSRRRAASFVSSGEADEAPPSSTPPASDPRLRLASQGEWLGSQDTEGEYTAAEPSSELRAFVVDDDEDVGEGCEPSSSLVGGLDLGGGGGLQRTPLAERRFWRLVDVQGGERID</sequence>
<feature type="compositionally biased region" description="Basic residues" evidence="14">
    <location>
        <begin position="984"/>
        <end position="996"/>
    </location>
</feature>
<dbReference type="InterPro" id="IPR014001">
    <property type="entry name" value="Helicase_ATP-bd"/>
</dbReference>
<feature type="domain" description="Helicase C-terminal" evidence="16">
    <location>
        <begin position="771"/>
        <end position="947"/>
    </location>
</feature>
<protein>
    <recommendedName>
        <fullName evidence="13">ATP-dependent DNA helicase</fullName>
        <ecNumber evidence="13">3.6.4.12</ecNumber>
    </recommendedName>
</protein>
<dbReference type="InterPro" id="IPR001650">
    <property type="entry name" value="Helicase_C-like"/>
</dbReference>
<dbReference type="EMBL" id="MU001705">
    <property type="protein sequence ID" value="KAF2452665.1"/>
    <property type="molecule type" value="Genomic_DNA"/>
</dbReference>
<dbReference type="SUPFAM" id="SSF52540">
    <property type="entry name" value="P-loop containing nucleoside triphosphate hydrolases"/>
    <property type="match status" value="1"/>
</dbReference>
<feature type="region of interest" description="Disordered" evidence="14">
    <location>
        <begin position="49"/>
        <end position="143"/>
    </location>
</feature>
<evidence type="ECO:0000313" key="18">
    <source>
        <dbReference type="Proteomes" id="UP000799766"/>
    </source>
</evidence>
<dbReference type="GO" id="GO:0009378">
    <property type="term" value="F:four-way junction helicase activity"/>
    <property type="evidence" value="ECO:0007669"/>
    <property type="project" value="TreeGrafter"/>
</dbReference>
<dbReference type="PANTHER" id="PTHR14025">
    <property type="entry name" value="FANCONI ANEMIA GROUP M FANCM FAMILY MEMBER"/>
    <property type="match status" value="1"/>
</dbReference>
<dbReference type="InterPro" id="IPR044749">
    <property type="entry name" value="FANCM_DEXDc"/>
</dbReference>
<evidence type="ECO:0000256" key="10">
    <source>
        <dbReference type="ARBA" id="ARBA00023204"/>
    </source>
</evidence>
<evidence type="ECO:0000256" key="11">
    <source>
        <dbReference type="ARBA" id="ARBA00023242"/>
    </source>
</evidence>
<dbReference type="CDD" id="cd18801">
    <property type="entry name" value="SF2_C_FANCM_Hef"/>
    <property type="match status" value="1"/>
</dbReference>